<dbReference type="Proteomes" id="UP000605361">
    <property type="component" value="Unassembled WGS sequence"/>
</dbReference>
<reference evidence="2" key="1">
    <citation type="submission" date="2020-11" db="EMBL/GenBank/DDBJ databases">
        <title>Whole-genome analyses of Nonomuraea sp. K274.</title>
        <authorList>
            <person name="Veyisoglu A."/>
        </authorList>
    </citation>
    <scope>NUCLEOTIDE SEQUENCE</scope>
    <source>
        <strain evidence="2">K274</strain>
    </source>
</reference>
<accession>A0A931AK36</accession>
<evidence type="ECO:0000313" key="3">
    <source>
        <dbReference type="Proteomes" id="UP000605361"/>
    </source>
</evidence>
<evidence type="ECO:0000256" key="1">
    <source>
        <dbReference type="SAM" id="Phobius"/>
    </source>
</evidence>
<protein>
    <submittedName>
        <fullName evidence="2">Uncharacterized protein</fullName>
    </submittedName>
</protein>
<keyword evidence="1" id="KW-1133">Transmembrane helix</keyword>
<organism evidence="2 3">
    <name type="scientific">Nonomuraea cypriaca</name>
    <dbReference type="NCBI Taxonomy" id="1187855"/>
    <lineage>
        <taxon>Bacteria</taxon>
        <taxon>Bacillati</taxon>
        <taxon>Actinomycetota</taxon>
        <taxon>Actinomycetes</taxon>
        <taxon>Streptosporangiales</taxon>
        <taxon>Streptosporangiaceae</taxon>
        <taxon>Nonomuraea</taxon>
    </lineage>
</organism>
<keyword evidence="1" id="KW-0472">Membrane</keyword>
<sequence>MGLAFAGMFGYFIVNVMVGLVVLGLASTVAIGVGAGVLAILGIGGGLALVLLRRKSWSLGLGLGLMLGWAIASIVSAGYCTGLNPAMYA</sequence>
<keyword evidence="3" id="KW-1185">Reference proteome</keyword>
<feature type="transmembrane region" description="Helical" evidence="1">
    <location>
        <begin position="59"/>
        <end position="79"/>
    </location>
</feature>
<evidence type="ECO:0000313" key="2">
    <source>
        <dbReference type="EMBL" id="MBF8191635.1"/>
    </source>
</evidence>
<feature type="transmembrane region" description="Helical" evidence="1">
    <location>
        <begin position="5"/>
        <end position="25"/>
    </location>
</feature>
<feature type="transmembrane region" description="Helical" evidence="1">
    <location>
        <begin position="31"/>
        <end position="52"/>
    </location>
</feature>
<dbReference type="EMBL" id="JADOGI010000170">
    <property type="protein sequence ID" value="MBF8191635.1"/>
    <property type="molecule type" value="Genomic_DNA"/>
</dbReference>
<keyword evidence="1" id="KW-0812">Transmembrane</keyword>
<proteinExistence type="predicted"/>
<name>A0A931AK36_9ACTN</name>
<gene>
    <name evidence="2" type="ORF">ITP53_39270</name>
</gene>
<dbReference type="RefSeq" id="WP_195900544.1">
    <property type="nucleotide sequence ID" value="NZ_JADOGI010000170.1"/>
</dbReference>
<dbReference type="AlphaFoldDB" id="A0A931AK36"/>
<comment type="caution">
    <text evidence="2">The sequence shown here is derived from an EMBL/GenBank/DDBJ whole genome shotgun (WGS) entry which is preliminary data.</text>
</comment>